<feature type="region of interest" description="Disordered" evidence="7">
    <location>
        <begin position="1"/>
        <end position="23"/>
    </location>
</feature>
<dbReference type="PANTHER" id="PTHR43814">
    <property type="entry name" value="ARGININOSUCCINATE LYASE"/>
    <property type="match status" value="1"/>
</dbReference>
<dbReference type="PROSITE" id="PS00163">
    <property type="entry name" value="FUMARATE_LYASES"/>
    <property type="match status" value="1"/>
</dbReference>
<gene>
    <name evidence="6 10" type="primary">argH</name>
    <name evidence="10" type="ORF">ELS82_04730</name>
</gene>
<proteinExistence type="inferred from homology"/>
<evidence type="ECO:0000313" key="10">
    <source>
        <dbReference type="EMBL" id="TFH92848.1"/>
    </source>
</evidence>
<keyword evidence="6" id="KW-0963">Cytoplasm</keyword>
<comment type="similarity">
    <text evidence="3">In the N-terminal section; belongs to the lyase 1 family. Argininosuccinate lyase subfamily.</text>
</comment>
<evidence type="ECO:0000313" key="11">
    <source>
        <dbReference type="Proteomes" id="UP000297753"/>
    </source>
</evidence>
<dbReference type="GO" id="GO:0042450">
    <property type="term" value="P:L-arginine biosynthetic process via ornithine"/>
    <property type="evidence" value="ECO:0007669"/>
    <property type="project" value="UniProtKB-UniRule"/>
</dbReference>
<dbReference type="PRINTS" id="PR00149">
    <property type="entry name" value="FUMRATELYASE"/>
</dbReference>
<comment type="catalytic activity">
    <reaction evidence="1 6">
        <text>2-(N(omega)-L-arginino)succinate = fumarate + L-arginine</text>
        <dbReference type="Rhea" id="RHEA:24020"/>
        <dbReference type="ChEBI" id="CHEBI:29806"/>
        <dbReference type="ChEBI" id="CHEBI:32682"/>
        <dbReference type="ChEBI" id="CHEBI:57472"/>
        <dbReference type="EC" id="4.3.2.1"/>
    </reaction>
</comment>
<dbReference type="AlphaFoldDB" id="A0A4Y8WKP1"/>
<feature type="domain" description="Argininosuccinate lyase C-terminal" evidence="9">
    <location>
        <begin position="382"/>
        <end position="449"/>
    </location>
</feature>
<dbReference type="HAMAP" id="MF_00006">
    <property type="entry name" value="Arg_succ_lyase"/>
    <property type="match status" value="1"/>
</dbReference>
<dbReference type="Proteomes" id="UP000297753">
    <property type="component" value="Unassembled WGS sequence"/>
</dbReference>
<dbReference type="OrthoDB" id="9769623at2"/>
<evidence type="ECO:0000256" key="4">
    <source>
        <dbReference type="ARBA" id="ARBA00012338"/>
    </source>
</evidence>
<dbReference type="Gene3D" id="1.20.200.10">
    <property type="entry name" value="Fumarase/aspartase (Central domain)"/>
    <property type="match status" value="1"/>
</dbReference>
<dbReference type="InterPro" id="IPR000362">
    <property type="entry name" value="Fumarate_lyase_fam"/>
</dbReference>
<evidence type="ECO:0000256" key="5">
    <source>
        <dbReference type="ARBA" id="ARBA00022571"/>
    </source>
</evidence>
<dbReference type="Gene3D" id="1.10.40.30">
    <property type="entry name" value="Fumarase/aspartase (C-terminal domain)"/>
    <property type="match status" value="1"/>
</dbReference>
<evidence type="ECO:0000256" key="6">
    <source>
        <dbReference type="HAMAP-Rule" id="MF_00006"/>
    </source>
</evidence>
<keyword evidence="6" id="KW-0028">Amino-acid biosynthesis</keyword>
<feature type="domain" description="Fumarate lyase N-terminal" evidence="8">
    <location>
        <begin position="23"/>
        <end position="317"/>
    </location>
</feature>
<comment type="similarity">
    <text evidence="6">Belongs to the lyase 1 family. Argininosuccinate lyase subfamily.</text>
</comment>
<protein>
    <recommendedName>
        <fullName evidence="4 6">Argininosuccinate lyase</fullName>
        <shortName evidence="6">ASAL</shortName>
        <ecNumber evidence="4 6">4.3.2.1</ecNumber>
    </recommendedName>
    <alternativeName>
        <fullName evidence="6">Arginosuccinase</fullName>
    </alternativeName>
</protein>
<dbReference type="UniPathway" id="UPA00068">
    <property type="reaction ID" value="UER00114"/>
</dbReference>
<name>A0A4Y8WKP1_9VIBR</name>
<dbReference type="InterPro" id="IPR022761">
    <property type="entry name" value="Fumarate_lyase_N"/>
</dbReference>
<dbReference type="Pfam" id="PF00206">
    <property type="entry name" value="Lyase_1"/>
    <property type="match status" value="1"/>
</dbReference>
<keyword evidence="6 10" id="KW-0456">Lyase</keyword>
<comment type="caution">
    <text evidence="10">The sequence shown here is derived from an EMBL/GenBank/DDBJ whole genome shotgun (WGS) entry which is preliminary data.</text>
</comment>
<dbReference type="PANTHER" id="PTHR43814:SF1">
    <property type="entry name" value="ARGININOSUCCINATE LYASE"/>
    <property type="match status" value="1"/>
</dbReference>
<evidence type="ECO:0000256" key="3">
    <source>
        <dbReference type="ARBA" id="ARBA00005552"/>
    </source>
</evidence>
<comment type="pathway">
    <text evidence="2 6">Amino-acid biosynthesis; L-arginine biosynthesis; L-arginine from L-ornithine and carbamoyl phosphate: step 3/3.</text>
</comment>
<reference evidence="10 11" key="1">
    <citation type="submission" date="2019-01" db="EMBL/GenBank/DDBJ databases">
        <title>Vibrio BEI176 sp. nov, a marine bacterium isolated from China: eastern marignal seas.</title>
        <authorList>
            <person name="Li B."/>
        </authorList>
    </citation>
    <scope>NUCLEOTIDE SEQUENCE [LARGE SCALE GENOMIC DNA]</scope>
    <source>
        <strain evidence="10 11">BEI176</strain>
    </source>
</reference>
<dbReference type="PRINTS" id="PR00145">
    <property type="entry name" value="ARGSUCLYASE"/>
</dbReference>
<accession>A0A4Y8WKP1</accession>
<keyword evidence="5 6" id="KW-0055">Arginine biosynthesis</keyword>
<dbReference type="InterPro" id="IPR029419">
    <property type="entry name" value="Arg_succ_lyase_C"/>
</dbReference>
<dbReference type="InterPro" id="IPR008948">
    <property type="entry name" value="L-Aspartase-like"/>
</dbReference>
<keyword evidence="11" id="KW-1185">Reference proteome</keyword>
<sequence>MVTENKQKTQKDDANKSNPLWGGRFSTSPGKILEEVNSSVHFDYKLAQQDIAGSIAHARMLKDCAIITSEDFDAIAAGLNTVKQEIEDGEFVFKPELEDVHMNIEHRLSELIGPVAGKLHTARSRNDQVAVDSKMWVRKATDELDQLLANTVEILVDKALVHHADIMPGFTHLQCAQPVTLGHHLLAYAEMFLRDRYRLQTNRCRLNQSPLGAAALAGTSHPIDLKQTATELWFRSPMRNSLDAVSDRDFILDYLYAASVIAMHLSRLGEEFVIWSTPQFGFIQLPEELTAGSSIMPQKRNPDAAELIRAKSGRIYGNLVSLLVVLKSLPLAYSRDMQEDKEPLFDTAQTITNAVKLTNAMLSGFEAFPEKMQADAILGNTCATDLADWLVKERDLPFRESHHLIGRLVKWLEQQDKELKDAHVEDLVVFNDIFSGIKAEILTVRHSVESRNSFGGTSPTRVRESALVLAVLNSQIVTSAEK</sequence>
<dbReference type="GO" id="GO:0005829">
    <property type="term" value="C:cytosol"/>
    <property type="evidence" value="ECO:0007669"/>
    <property type="project" value="TreeGrafter"/>
</dbReference>
<dbReference type="NCBIfam" id="TIGR00838">
    <property type="entry name" value="argH"/>
    <property type="match status" value="1"/>
</dbReference>
<evidence type="ECO:0000256" key="7">
    <source>
        <dbReference type="SAM" id="MobiDB-lite"/>
    </source>
</evidence>
<dbReference type="InterPro" id="IPR024083">
    <property type="entry name" value="Fumarase/histidase_N"/>
</dbReference>
<dbReference type="SUPFAM" id="SSF48557">
    <property type="entry name" value="L-aspartase-like"/>
    <property type="match status" value="1"/>
</dbReference>
<dbReference type="InterPro" id="IPR020557">
    <property type="entry name" value="Fumarate_lyase_CS"/>
</dbReference>
<dbReference type="EMBL" id="SATR01000004">
    <property type="protein sequence ID" value="TFH92848.1"/>
    <property type="molecule type" value="Genomic_DNA"/>
</dbReference>
<evidence type="ECO:0000256" key="2">
    <source>
        <dbReference type="ARBA" id="ARBA00004941"/>
    </source>
</evidence>
<dbReference type="FunFam" id="1.10.275.10:FF:000002">
    <property type="entry name" value="Argininosuccinate lyase"/>
    <property type="match status" value="1"/>
</dbReference>
<dbReference type="InterPro" id="IPR009049">
    <property type="entry name" value="Argininosuccinate_lyase"/>
</dbReference>
<dbReference type="CDD" id="cd01359">
    <property type="entry name" value="Argininosuccinate_lyase"/>
    <property type="match status" value="1"/>
</dbReference>
<dbReference type="Pfam" id="PF14698">
    <property type="entry name" value="ASL_C2"/>
    <property type="match status" value="1"/>
</dbReference>
<comment type="subcellular location">
    <subcellularLocation>
        <location evidence="6">Cytoplasm</location>
    </subcellularLocation>
</comment>
<dbReference type="RefSeq" id="WP_134834433.1">
    <property type="nucleotide sequence ID" value="NZ_SATR01000004.1"/>
</dbReference>
<evidence type="ECO:0000256" key="1">
    <source>
        <dbReference type="ARBA" id="ARBA00000985"/>
    </source>
</evidence>
<organism evidence="10 11">
    <name type="scientific">Vibrio ouci</name>
    <dbReference type="NCBI Taxonomy" id="2499078"/>
    <lineage>
        <taxon>Bacteria</taxon>
        <taxon>Pseudomonadati</taxon>
        <taxon>Pseudomonadota</taxon>
        <taxon>Gammaproteobacteria</taxon>
        <taxon>Vibrionales</taxon>
        <taxon>Vibrionaceae</taxon>
        <taxon>Vibrio</taxon>
    </lineage>
</organism>
<dbReference type="GO" id="GO:0004056">
    <property type="term" value="F:argininosuccinate lyase activity"/>
    <property type="evidence" value="ECO:0007669"/>
    <property type="project" value="UniProtKB-UniRule"/>
</dbReference>
<evidence type="ECO:0000259" key="8">
    <source>
        <dbReference type="Pfam" id="PF00206"/>
    </source>
</evidence>
<dbReference type="FunFam" id="1.20.200.10:FF:000015">
    <property type="entry name" value="argininosuccinate lyase isoform X2"/>
    <property type="match status" value="1"/>
</dbReference>
<feature type="compositionally biased region" description="Basic and acidic residues" evidence="7">
    <location>
        <begin position="1"/>
        <end position="15"/>
    </location>
</feature>
<evidence type="ECO:0000259" key="9">
    <source>
        <dbReference type="Pfam" id="PF14698"/>
    </source>
</evidence>
<dbReference type="EC" id="4.3.2.1" evidence="4 6"/>
<dbReference type="Gene3D" id="1.10.275.10">
    <property type="entry name" value="Fumarase/aspartase (N-terminal domain)"/>
    <property type="match status" value="1"/>
</dbReference>